<name>A0A853HVE4_9GAMM</name>
<accession>A0A853HVE4</accession>
<protein>
    <submittedName>
        <fullName evidence="1">Uncharacterized protein</fullName>
    </submittedName>
</protein>
<organism evidence="1 2">
    <name type="scientific">Spartinivicinus marinus</name>
    <dbReference type="NCBI Taxonomy" id="2994442"/>
    <lineage>
        <taxon>Bacteria</taxon>
        <taxon>Pseudomonadati</taxon>
        <taxon>Pseudomonadota</taxon>
        <taxon>Gammaproteobacteria</taxon>
        <taxon>Oceanospirillales</taxon>
        <taxon>Zooshikellaceae</taxon>
        <taxon>Spartinivicinus</taxon>
    </lineage>
</organism>
<evidence type="ECO:0000313" key="2">
    <source>
        <dbReference type="Proteomes" id="UP000569732"/>
    </source>
</evidence>
<dbReference type="AlphaFoldDB" id="A0A853HVE4"/>
<reference evidence="1 2" key="1">
    <citation type="submission" date="2020-07" db="EMBL/GenBank/DDBJ databases">
        <title>Endozoicomonas sp. nov., isolated from sediment.</title>
        <authorList>
            <person name="Gu T."/>
        </authorList>
    </citation>
    <scope>NUCLEOTIDE SEQUENCE [LARGE SCALE GENOMIC DNA]</scope>
    <source>
        <strain evidence="1 2">SM1973</strain>
    </source>
</reference>
<comment type="caution">
    <text evidence="1">The sequence shown here is derived from an EMBL/GenBank/DDBJ whole genome shotgun (WGS) entry which is preliminary data.</text>
</comment>
<dbReference type="RefSeq" id="WP_180567258.1">
    <property type="nucleotide sequence ID" value="NZ_JACCKB010000004.1"/>
</dbReference>
<dbReference type="Proteomes" id="UP000569732">
    <property type="component" value="Unassembled WGS sequence"/>
</dbReference>
<proteinExistence type="predicted"/>
<gene>
    <name evidence="1" type="ORF">H0A36_04325</name>
</gene>
<sequence>MNEYINWDDGRRLNLSTGATAKCQALNPGQLYALFLYNSSNADHDIQATVVGSNSTPPVQVTVPGTTANEGLASIVLVSGNDTDTVSISIVPNGVHSTNNLDIWMGSVQMPTNTAGLNNQHLDATGQPQQFNKYCRYYSVPASHWYNVSINSNINQFISVQFQESTATVYIVNPTPNANARVTALGTVTENKDYTIVKGANPTPQTITHYLSGNGKQFVWMDADSEQNSEGATLALTSL</sequence>
<keyword evidence="2" id="KW-1185">Reference proteome</keyword>
<dbReference type="EMBL" id="JACCKB010000004">
    <property type="protein sequence ID" value="NYZ65223.1"/>
    <property type="molecule type" value="Genomic_DNA"/>
</dbReference>
<evidence type="ECO:0000313" key="1">
    <source>
        <dbReference type="EMBL" id="NYZ65223.1"/>
    </source>
</evidence>